<dbReference type="InterPro" id="IPR054471">
    <property type="entry name" value="GPIID_WHD"/>
</dbReference>
<dbReference type="PROSITE" id="PS50297">
    <property type="entry name" value="ANK_REP_REGION"/>
    <property type="match status" value="5"/>
</dbReference>
<evidence type="ECO:0008006" key="7">
    <source>
        <dbReference type="Google" id="ProtNLM"/>
    </source>
</evidence>
<dbReference type="PROSITE" id="PS50088">
    <property type="entry name" value="ANK_REPEAT"/>
    <property type="match status" value="5"/>
</dbReference>
<dbReference type="Proteomes" id="UP000327118">
    <property type="component" value="Unassembled WGS sequence"/>
</dbReference>
<feature type="repeat" description="ANK" evidence="2">
    <location>
        <begin position="803"/>
        <end position="835"/>
    </location>
</feature>
<dbReference type="Pfam" id="PF24883">
    <property type="entry name" value="NPHP3_N"/>
    <property type="match status" value="1"/>
</dbReference>
<evidence type="ECO:0000313" key="5">
    <source>
        <dbReference type="EMBL" id="KAE8348582.1"/>
    </source>
</evidence>
<dbReference type="SMART" id="SM00248">
    <property type="entry name" value="ANK"/>
    <property type="match status" value="9"/>
</dbReference>
<dbReference type="Gene3D" id="1.25.40.20">
    <property type="entry name" value="Ankyrin repeat-containing domain"/>
    <property type="match status" value="3"/>
</dbReference>
<dbReference type="SUPFAM" id="SSF53167">
    <property type="entry name" value="Purine and uridine phosphorylases"/>
    <property type="match status" value="1"/>
</dbReference>
<dbReference type="InterPro" id="IPR056884">
    <property type="entry name" value="NPHP3-like_N"/>
</dbReference>
<dbReference type="Gene3D" id="3.40.50.300">
    <property type="entry name" value="P-loop containing nucleotide triphosphate hydrolases"/>
    <property type="match status" value="1"/>
</dbReference>
<evidence type="ECO:0000259" key="4">
    <source>
        <dbReference type="Pfam" id="PF24883"/>
    </source>
</evidence>
<reference evidence="6" key="1">
    <citation type="submission" date="2019-04" db="EMBL/GenBank/DDBJ databases">
        <title>Friends and foes A comparative genomics studyof 23 Aspergillus species from section Flavi.</title>
        <authorList>
            <consortium name="DOE Joint Genome Institute"/>
            <person name="Kjaerbolling I."/>
            <person name="Vesth T."/>
            <person name="Frisvad J.C."/>
            <person name="Nybo J.L."/>
            <person name="Theobald S."/>
            <person name="Kildgaard S."/>
            <person name="Isbrandt T."/>
            <person name="Kuo A."/>
            <person name="Sato A."/>
            <person name="Lyhne E.K."/>
            <person name="Kogle M.E."/>
            <person name="Wiebenga A."/>
            <person name="Kun R.S."/>
            <person name="Lubbers R.J."/>
            <person name="Makela M.R."/>
            <person name="Barry K."/>
            <person name="Chovatia M."/>
            <person name="Clum A."/>
            <person name="Daum C."/>
            <person name="Haridas S."/>
            <person name="He G."/>
            <person name="LaButti K."/>
            <person name="Lipzen A."/>
            <person name="Mondo S."/>
            <person name="Riley R."/>
            <person name="Salamov A."/>
            <person name="Simmons B.A."/>
            <person name="Magnuson J.K."/>
            <person name="Henrissat B."/>
            <person name="Mortensen U.H."/>
            <person name="Larsen T.O."/>
            <person name="Devries R.P."/>
            <person name="Grigoriev I.V."/>
            <person name="Machida M."/>
            <person name="Baker S.E."/>
            <person name="Andersen M.R."/>
        </authorList>
    </citation>
    <scope>NUCLEOTIDE SEQUENCE [LARGE SCALE GENOMIC DNA]</scope>
    <source>
        <strain evidence="6">CBS 553.77</strain>
    </source>
</reference>
<sequence length="1063" mass="117681">MDEHPRQKVGRDSDRCEFEVAILCSLPLEATAVSTLFDSEWNSHLYGKAQGDSNAYSTGVIGCHNVVLVHMPTMGKVAAAAAAANLHASFEGVRLALVVDREILLGDVIISDGLVQYDLGRQYPNNRFARKDTPRDNFPRPGPDVRAVLAKLQVEQGRRLFLKATLAYLEGLRERLQDIVIYPGSTEDKLFESTYRHKHHERLECATCTSADGRDDVCDTVTDLTCDQLRSREQNLVPRDRLSQPFQPDIHFGPIASGDTVMKSGEDRDSIAVRDRVIAFEMEGAGVGELFPSVLVIKAACDYADSHKNKSWQGYAAATAAAATKGFLDNWAAMRVVSSSSSALLWVSADPGCGKSVLAKHLVDSVLNTPSRTVCYFFFKDDFDDQRSITIAFCCILSQLFDVKRELLSDAVIEKSEIEGESFTSPFNELWDTLVTAAENRNAGEIVCLLEAIDECEDEGRSQLEKALRRLYGTKRSSRLKFLLTARPYVPNRTYLWAQLTLELIENGVSINESRIVDATSNLPKSVDHAYESILSKSQNVKLAKRLLHIIVAPALPLTVQELSVALTIRESHRSYGELDPIPTGRFYETISDLCGLFVTIIDSRLYLLHQTAKEFLIQRDLPDPHQRSHRGCEWKHSLNPCQSHNILFQICVWHLLVLKVETSSSNFEEGLVRFLKDHPFFNYSATFWIVHFRESSVKSQTMMQTLRKICDTGSANCPLWFTVYWMNMHREIPRDFNILMIASYFGLTAAVRVLLKHDSGGRDSVDHVYGRTPLTYAAWNGHMAVVSLLVRKGANVNFDDGVGGTPLLYATCSGNRVMVEFLIAKGAKAHSSDSIIEALCSAAAKGREPVVRLLLENGTDPNAKRGDGRTLVSWAALHGHEAEVKWLIDSGANVDTVVKLLVENGATLELRDKDGRAPLHWAAGNAHDTMVRVGADIESKDPRYGRTPLSWAAANGYEEVIKLLLSSGACIEHEDGRYHQTPLSLAAEHNHEAVVLLLLDRGADIDARDFNGRTTLSWAVKCGCGLIVEHLLARGAIKEMADKSGCTLSSLVGTLAHSGTDG</sequence>
<feature type="repeat" description="ANK" evidence="2">
    <location>
        <begin position="979"/>
        <end position="1011"/>
    </location>
</feature>
<dbReference type="PANTHER" id="PTHR46082:SF6">
    <property type="entry name" value="AAA+ ATPASE DOMAIN-CONTAINING PROTEIN-RELATED"/>
    <property type="match status" value="1"/>
</dbReference>
<keyword evidence="1" id="KW-0677">Repeat</keyword>
<evidence type="ECO:0000259" key="3">
    <source>
        <dbReference type="Pfam" id="PF22939"/>
    </source>
</evidence>
<keyword evidence="2" id="KW-0040">ANK repeat</keyword>
<dbReference type="Pfam" id="PF22939">
    <property type="entry name" value="WHD_GPIID"/>
    <property type="match status" value="1"/>
</dbReference>
<name>A0A5N6YSW5_9EURO</name>
<feature type="repeat" description="ANK" evidence="2">
    <location>
        <begin position="945"/>
        <end position="977"/>
    </location>
</feature>
<feature type="domain" description="Nephrocystin 3-like N-terminal" evidence="4">
    <location>
        <begin position="337"/>
        <end position="487"/>
    </location>
</feature>
<dbReference type="EMBL" id="ML739443">
    <property type="protein sequence ID" value="KAE8348582.1"/>
    <property type="molecule type" value="Genomic_DNA"/>
</dbReference>
<evidence type="ECO:0000313" key="6">
    <source>
        <dbReference type="Proteomes" id="UP000327118"/>
    </source>
</evidence>
<feature type="domain" description="GPI inositol-deacylase winged helix" evidence="3">
    <location>
        <begin position="532"/>
        <end position="622"/>
    </location>
</feature>
<dbReference type="Gene3D" id="3.40.50.1580">
    <property type="entry name" value="Nucleoside phosphorylase domain"/>
    <property type="match status" value="1"/>
</dbReference>
<dbReference type="GO" id="GO:0009116">
    <property type="term" value="P:nucleoside metabolic process"/>
    <property type="evidence" value="ECO:0007669"/>
    <property type="project" value="InterPro"/>
</dbReference>
<dbReference type="InterPro" id="IPR002110">
    <property type="entry name" value="Ankyrin_rpt"/>
</dbReference>
<dbReference type="InterPro" id="IPR027417">
    <property type="entry name" value="P-loop_NTPase"/>
</dbReference>
<dbReference type="PANTHER" id="PTHR46082">
    <property type="entry name" value="ATP/GTP-BINDING PROTEIN-RELATED"/>
    <property type="match status" value="1"/>
</dbReference>
<evidence type="ECO:0000256" key="1">
    <source>
        <dbReference type="ARBA" id="ARBA00022737"/>
    </source>
</evidence>
<dbReference type="AlphaFoldDB" id="A0A5N6YSW5"/>
<protein>
    <recommendedName>
        <fullName evidence="7">Nucleoside phosphorylase domain-containing protein</fullName>
    </recommendedName>
</protein>
<dbReference type="InterPro" id="IPR036770">
    <property type="entry name" value="Ankyrin_rpt-contain_sf"/>
</dbReference>
<dbReference type="OrthoDB" id="20872at2759"/>
<keyword evidence="6" id="KW-1185">Reference proteome</keyword>
<evidence type="ECO:0000256" key="2">
    <source>
        <dbReference type="PROSITE-ProRule" id="PRU00023"/>
    </source>
</evidence>
<proteinExistence type="predicted"/>
<feature type="repeat" description="ANK" evidence="2">
    <location>
        <begin position="770"/>
        <end position="802"/>
    </location>
</feature>
<dbReference type="Pfam" id="PF13637">
    <property type="entry name" value="Ank_4"/>
    <property type="match status" value="1"/>
</dbReference>
<gene>
    <name evidence="5" type="ORF">BDV28DRAFT_161223</name>
</gene>
<organism evidence="5 6">
    <name type="scientific">Aspergillus coremiiformis</name>
    <dbReference type="NCBI Taxonomy" id="138285"/>
    <lineage>
        <taxon>Eukaryota</taxon>
        <taxon>Fungi</taxon>
        <taxon>Dikarya</taxon>
        <taxon>Ascomycota</taxon>
        <taxon>Pezizomycotina</taxon>
        <taxon>Eurotiomycetes</taxon>
        <taxon>Eurotiomycetidae</taxon>
        <taxon>Eurotiales</taxon>
        <taxon>Aspergillaceae</taxon>
        <taxon>Aspergillus</taxon>
        <taxon>Aspergillus subgen. Circumdati</taxon>
    </lineage>
</organism>
<dbReference type="PRINTS" id="PR01415">
    <property type="entry name" value="ANKYRIN"/>
</dbReference>
<dbReference type="InterPro" id="IPR053137">
    <property type="entry name" value="NLR-like"/>
</dbReference>
<dbReference type="InterPro" id="IPR035994">
    <property type="entry name" value="Nucleoside_phosphorylase_sf"/>
</dbReference>
<accession>A0A5N6YSW5</accession>
<dbReference type="Pfam" id="PF12796">
    <property type="entry name" value="Ank_2"/>
    <property type="match status" value="3"/>
</dbReference>
<feature type="repeat" description="ANK" evidence="2">
    <location>
        <begin position="868"/>
        <end position="900"/>
    </location>
</feature>
<dbReference type="GO" id="GO:0003824">
    <property type="term" value="F:catalytic activity"/>
    <property type="evidence" value="ECO:0007669"/>
    <property type="project" value="InterPro"/>
</dbReference>
<dbReference type="SUPFAM" id="SSF48403">
    <property type="entry name" value="Ankyrin repeat"/>
    <property type="match status" value="1"/>
</dbReference>